<dbReference type="InterPro" id="IPR000160">
    <property type="entry name" value="GGDEF_dom"/>
</dbReference>
<dbReference type="Pfam" id="PF08447">
    <property type="entry name" value="PAS_3"/>
    <property type="match status" value="2"/>
</dbReference>
<keyword evidence="3" id="KW-0808">Transferase</keyword>
<keyword evidence="9" id="KW-0902">Two-component regulatory system</keyword>
<evidence type="ECO:0000256" key="10">
    <source>
        <dbReference type="ARBA" id="ARBA00023136"/>
    </source>
</evidence>
<reference evidence="16 17" key="1">
    <citation type="submission" date="2021-08" db="EMBL/GenBank/DDBJ databases">
        <title>Shewanella putrefaciens YZ-J, complete genome.</title>
        <authorList>
            <person name="Yi Z."/>
        </authorList>
    </citation>
    <scope>NUCLEOTIDE SEQUENCE [LARGE SCALE GENOMIC DNA]</scope>
    <source>
        <strain evidence="16 17">YZ-J</strain>
    </source>
</reference>
<accession>A0ABX8XHK6</accession>
<feature type="domain" description="GGDEF" evidence="15">
    <location>
        <begin position="615"/>
        <end position="747"/>
    </location>
</feature>
<dbReference type="CDD" id="cd00130">
    <property type="entry name" value="PAS"/>
    <property type="match status" value="3"/>
</dbReference>
<feature type="domain" description="PAC" evidence="13">
    <location>
        <begin position="401"/>
        <end position="453"/>
    </location>
</feature>
<feature type="domain" description="PAC" evidence="13">
    <location>
        <begin position="530"/>
        <end position="583"/>
    </location>
</feature>
<dbReference type="Proteomes" id="UP000827084">
    <property type="component" value="Chromosome"/>
</dbReference>
<protein>
    <submittedName>
        <fullName evidence="16">EAL domain-containing protein</fullName>
    </submittedName>
</protein>
<evidence type="ECO:0000256" key="2">
    <source>
        <dbReference type="ARBA" id="ARBA00022553"/>
    </source>
</evidence>
<feature type="domain" description="PAS" evidence="12">
    <location>
        <begin position="202"/>
        <end position="272"/>
    </location>
</feature>
<dbReference type="InterPro" id="IPR000700">
    <property type="entry name" value="PAS-assoc_C"/>
</dbReference>
<dbReference type="InterPro" id="IPR052155">
    <property type="entry name" value="Biofilm_reg_signaling"/>
</dbReference>
<dbReference type="InterPro" id="IPR013656">
    <property type="entry name" value="PAS_4"/>
</dbReference>
<proteinExistence type="predicted"/>
<keyword evidence="5" id="KW-0547">Nucleotide-binding</keyword>
<keyword evidence="10 11" id="KW-0472">Membrane</keyword>
<dbReference type="Gene3D" id="1.20.120.620">
    <property type="entry name" value="Backbone structure of the membrane domain of e. Coli histidine kinase receptor kdpd"/>
    <property type="match status" value="1"/>
</dbReference>
<evidence type="ECO:0000256" key="6">
    <source>
        <dbReference type="ARBA" id="ARBA00022777"/>
    </source>
</evidence>
<gene>
    <name evidence="16" type="ORF">K3G22_09460</name>
</gene>
<feature type="transmembrane region" description="Helical" evidence="11">
    <location>
        <begin position="135"/>
        <end position="158"/>
    </location>
</feature>
<feature type="transmembrane region" description="Helical" evidence="11">
    <location>
        <begin position="94"/>
        <end position="115"/>
    </location>
</feature>
<evidence type="ECO:0000256" key="11">
    <source>
        <dbReference type="SAM" id="Phobius"/>
    </source>
</evidence>
<dbReference type="Pfam" id="PF08448">
    <property type="entry name" value="PAS_4"/>
    <property type="match status" value="1"/>
</dbReference>
<dbReference type="PROSITE" id="PS50113">
    <property type="entry name" value="PAC"/>
    <property type="match status" value="3"/>
</dbReference>
<feature type="domain" description="PAC" evidence="13">
    <location>
        <begin position="275"/>
        <end position="326"/>
    </location>
</feature>
<dbReference type="Gene3D" id="2.10.70.100">
    <property type="match status" value="1"/>
</dbReference>
<feature type="transmembrane region" description="Helical" evidence="11">
    <location>
        <begin position="170"/>
        <end position="192"/>
    </location>
</feature>
<evidence type="ECO:0000259" key="14">
    <source>
        <dbReference type="PROSITE" id="PS50883"/>
    </source>
</evidence>
<keyword evidence="7" id="KW-0067">ATP-binding</keyword>
<dbReference type="SUPFAM" id="SSF55785">
    <property type="entry name" value="PYP-like sensor domain (PAS domain)"/>
    <property type="match status" value="3"/>
</dbReference>
<evidence type="ECO:0000313" key="16">
    <source>
        <dbReference type="EMBL" id="QYX74587.1"/>
    </source>
</evidence>
<dbReference type="InterPro" id="IPR038318">
    <property type="entry name" value="KdpD_sf"/>
</dbReference>
<dbReference type="PANTHER" id="PTHR44757:SF2">
    <property type="entry name" value="BIOFILM ARCHITECTURE MAINTENANCE PROTEIN MBAA"/>
    <property type="match status" value="1"/>
</dbReference>
<dbReference type="InterPro" id="IPR043128">
    <property type="entry name" value="Rev_trsase/Diguanyl_cyclase"/>
</dbReference>
<dbReference type="Gene3D" id="3.30.70.270">
    <property type="match status" value="1"/>
</dbReference>
<dbReference type="NCBIfam" id="TIGR00254">
    <property type="entry name" value="GGDEF"/>
    <property type="match status" value="1"/>
</dbReference>
<dbReference type="SMART" id="SM00052">
    <property type="entry name" value="EAL"/>
    <property type="match status" value="1"/>
</dbReference>
<sequence>MYNFSRLQFIVVAVASYALLALGWIYFSDQLLLFITDQQTVFRFSLAKGVFFVLTSALVFLFVLNAVPDRHIAPSHRAIEITFSRSVFLGQSPWFRYGIAVLFPLLTLWFAHYLTLELQARLLLLLFTLPISLSAIMGGFAPGLLATLISTLCVYFLVSNVEKSPLDMMLSWLPFVSLSVNGILISGLSGYLRASLRKSDLNHQLLESMVSQTTDAIFVKDLQGRYVVANQGAAAFVGKSMQEMIGQNDDALFEPISAALIHQKDEAVLKEKKVTTHKEHLQLKSGLAVFQVTKGPVVDSKGEVRGLFGIARDITVQEQSAELIRKSEAGLRQAQQLSGIGSWEWDLVTNTHTWSEQVFEIYGLSPKKALDIEQVQSLFTPESWQKLNHAVTQCLDTGEPYECEAEFYRAYTSPCWIKARGQATRDEQGRIIKLQGTVQDITQARLLQQQIAAQTAQLQRVIQGSDQGYWDWNVTTGEVQISPRFEAILGYQTGEMQLKATNWAQFVCREDQREVKKVVLQHLRHLTPSIELEVRCKKKSGELCWVLCKGGIVEVDNKGRALMISGTQADITQLKNHEAELDKVANYDALTGLPNRRLLLDRFKQAISRVNRDGRLCAVCFLDLDGFKAVNDHYGHDVGDQLLVAIVDNLSKIMREQDTLARVGGDEFVALFDICSEAECTQVLERMLCAIDQTVLIGDKNLRLSASIGVSLYPEDNVDPDILLRHADHAMYMAKAAGKNCFQMFDPDVDRKLLAQRKWLEELKSAFAKREFVLFYQPKVNLATGEVIGAEALIRWLHPQRGLLSPSVFLPDIEGSELEIPLGEWVINTAIAQIQRWYRSGKNINISVNVSARQLLADHFYDFLKQTLANFADVNTSSLELEILESAAIKDMTLAIGILKECASLGVHFSLDDFGTGYSSLTYLRQLPVSALKIDQSFVRDMLVDQDDLRIVEGVIRLASVFNLAVIAEGVETIEHGRVLATLGCQMCQGYGIAVPMTASDFMDWYDNWPTQYQQIKNEFKHMNEQQC</sequence>
<dbReference type="InterPro" id="IPR013655">
    <property type="entry name" value="PAS_fold_3"/>
</dbReference>
<dbReference type="InterPro" id="IPR035965">
    <property type="entry name" value="PAS-like_dom_sf"/>
</dbReference>
<keyword evidence="8 11" id="KW-1133">Transmembrane helix</keyword>
<evidence type="ECO:0000256" key="8">
    <source>
        <dbReference type="ARBA" id="ARBA00022989"/>
    </source>
</evidence>
<dbReference type="NCBIfam" id="TIGR00229">
    <property type="entry name" value="sensory_box"/>
    <property type="match status" value="3"/>
</dbReference>
<dbReference type="GeneID" id="67443486"/>
<evidence type="ECO:0000256" key="1">
    <source>
        <dbReference type="ARBA" id="ARBA00004141"/>
    </source>
</evidence>
<evidence type="ECO:0000259" key="13">
    <source>
        <dbReference type="PROSITE" id="PS50113"/>
    </source>
</evidence>
<evidence type="ECO:0000256" key="7">
    <source>
        <dbReference type="ARBA" id="ARBA00022840"/>
    </source>
</evidence>
<dbReference type="PROSITE" id="PS50883">
    <property type="entry name" value="EAL"/>
    <property type="match status" value="1"/>
</dbReference>
<dbReference type="Gene3D" id="3.30.450.20">
    <property type="entry name" value="PAS domain"/>
    <property type="match status" value="3"/>
</dbReference>
<dbReference type="SMART" id="SM00091">
    <property type="entry name" value="PAS"/>
    <property type="match status" value="3"/>
</dbReference>
<evidence type="ECO:0000313" key="17">
    <source>
        <dbReference type="Proteomes" id="UP000827084"/>
    </source>
</evidence>
<keyword evidence="4 11" id="KW-0812">Transmembrane</keyword>
<evidence type="ECO:0000259" key="12">
    <source>
        <dbReference type="PROSITE" id="PS50112"/>
    </source>
</evidence>
<keyword evidence="17" id="KW-1185">Reference proteome</keyword>
<dbReference type="InterPro" id="IPR035919">
    <property type="entry name" value="EAL_sf"/>
</dbReference>
<dbReference type="Pfam" id="PF00990">
    <property type="entry name" value="GGDEF"/>
    <property type="match status" value="1"/>
</dbReference>
<dbReference type="Pfam" id="PF00563">
    <property type="entry name" value="EAL"/>
    <property type="match status" value="1"/>
</dbReference>
<dbReference type="SUPFAM" id="SSF55073">
    <property type="entry name" value="Nucleotide cyclase"/>
    <property type="match status" value="1"/>
</dbReference>
<comment type="subcellular location">
    <subcellularLocation>
        <location evidence="1">Membrane</location>
        <topology evidence="1">Multi-pass membrane protein</topology>
    </subcellularLocation>
</comment>
<dbReference type="InterPro" id="IPR029787">
    <property type="entry name" value="Nucleotide_cyclase"/>
</dbReference>
<evidence type="ECO:0000256" key="9">
    <source>
        <dbReference type="ARBA" id="ARBA00023012"/>
    </source>
</evidence>
<dbReference type="EMBL" id="CP080635">
    <property type="protein sequence ID" value="QYX74587.1"/>
    <property type="molecule type" value="Genomic_DNA"/>
</dbReference>
<dbReference type="SUPFAM" id="SSF141868">
    <property type="entry name" value="EAL domain-like"/>
    <property type="match status" value="1"/>
</dbReference>
<feature type="domain" description="EAL" evidence="14">
    <location>
        <begin position="756"/>
        <end position="1010"/>
    </location>
</feature>
<organism evidence="16 17">
    <name type="scientific">Shewanella putrefaciens</name>
    <name type="common">Pseudomonas putrefaciens</name>
    <dbReference type="NCBI Taxonomy" id="24"/>
    <lineage>
        <taxon>Bacteria</taxon>
        <taxon>Pseudomonadati</taxon>
        <taxon>Pseudomonadota</taxon>
        <taxon>Gammaproteobacteria</taxon>
        <taxon>Alteromonadales</taxon>
        <taxon>Shewanellaceae</taxon>
        <taxon>Shewanella</taxon>
    </lineage>
</organism>
<evidence type="ECO:0000256" key="5">
    <source>
        <dbReference type="ARBA" id="ARBA00022741"/>
    </source>
</evidence>
<dbReference type="Pfam" id="PF13493">
    <property type="entry name" value="DUF4118"/>
    <property type="match status" value="1"/>
</dbReference>
<dbReference type="SMART" id="SM00086">
    <property type="entry name" value="PAC"/>
    <property type="match status" value="3"/>
</dbReference>
<dbReference type="InterPro" id="IPR025201">
    <property type="entry name" value="KdpD_TM"/>
</dbReference>
<dbReference type="PANTHER" id="PTHR44757">
    <property type="entry name" value="DIGUANYLATE CYCLASE DGCP"/>
    <property type="match status" value="1"/>
</dbReference>
<dbReference type="RefSeq" id="WP_061782850.1">
    <property type="nucleotide sequence ID" value="NZ_BMPK01000003.1"/>
</dbReference>
<evidence type="ECO:0000256" key="3">
    <source>
        <dbReference type="ARBA" id="ARBA00022679"/>
    </source>
</evidence>
<feature type="transmembrane region" description="Helical" evidence="11">
    <location>
        <begin position="7"/>
        <end position="27"/>
    </location>
</feature>
<dbReference type="CDD" id="cd01948">
    <property type="entry name" value="EAL"/>
    <property type="match status" value="1"/>
</dbReference>
<dbReference type="PROSITE" id="PS50887">
    <property type="entry name" value="GGDEF"/>
    <property type="match status" value="1"/>
</dbReference>
<dbReference type="SMART" id="SM00267">
    <property type="entry name" value="GGDEF"/>
    <property type="match status" value="1"/>
</dbReference>
<keyword evidence="6" id="KW-0418">Kinase</keyword>
<evidence type="ECO:0000259" key="15">
    <source>
        <dbReference type="PROSITE" id="PS50887"/>
    </source>
</evidence>
<keyword evidence="2" id="KW-0597">Phosphoprotein</keyword>
<dbReference type="CDD" id="cd01949">
    <property type="entry name" value="GGDEF"/>
    <property type="match status" value="1"/>
</dbReference>
<dbReference type="InterPro" id="IPR000014">
    <property type="entry name" value="PAS"/>
</dbReference>
<dbReference type="Gene3D" id="3.20.20.450">
    <property type="entry name" value="EAL domain"/>
    <property type="match status" value="1"/>
</dbReference>
<evidence type="ECO:0000256" key="4">
    <source>
        <dbReference type="ARBA" id="ARBA00022692"/>
    </source>
</evidence>
<dbReference type="PROSITE" id="PS50112">
    <property type="entry name" value="PAS"/>
    <property type="match status" value="1"/>
</dbReference>
<dbReference type="InterPro" id="IPR001633">
    <property type="entry name" value="EAL_dom"/>
</dbReference>
<feature type="transmembrane region" description="Helical" evidence="11">
    <location>
        <begin position="47"/>
        <end position="67"/>
    </location>
</feature>
<name>A0ABX8XHK6_SHEPU</name>
<dbReference type="InterPro" id="IPR001610">
    <property type="entry name" value="PAC"/>
</dbReference>